<dbReference type="AlphaFoldDB" id="A0A1G8ZPV9"/>
<proteinExistence type="predicted"/>
<dbReference type="EMBL" id="FNFF01000005">
    <property type="protein sequence ID" value="SDK16375.1"/>
    <property type="molecule type" value="Genomic_DNA"/>
</dbReference>
<dbReference type="STRING" id="417292.SAMN05421806_10585"/>
<name>A0A1G8ZPV9_9ACTN</name>
<dbReference type="RefSeq" id="WP_093610178.1">
    <property type="nucleotide sequence ID" value="NZ_FNFF01000005.1"/>
</dbReference>
<evidence type="ECO:0000313" key="2">
    <source>
        <dbReference type="EMBL" id="SDK16375.1"/>
    </source>
</evidence>
<dbReference type="PROSITE" id="PS51257">
    <property type="entry name" value="PROKAR_LIPOPROTEIN"/>
    <property type="match status" value="1"/>
</dbReference>
<organism evidence="2 3">
    <name type="scientific">Streptomyces indicus</name>
    <dbReference type="NCBI Taxonomy" id="417292"/>
    <lineage>
        <taxon>Bacteria</taxon>
        <taxon>Bacillati</taxon>
        <taxon>Actinomycetota</taxon>
        <taxon>Actinomycetes</taxon>
        <taxon>Kitasatosporales</taxon>
        <taxon>Streptomycetaceae</taxon>
        <taxon>Streptomyces</taxon>
    </lineage>
</organism>
<feature type="region of interest" description="Disordered" evidence="1">
    <location>
        <begin position="117"/>
        <end position="145"/>
    </location>
</feature>
<protein>
    <recommendedName>
        <fullName evidence="4">Lipoprotein</fullName>
    </recommendedName>
</protein>
<accession>A0A1G8ZPV9</accession>
<evidence type="ECO:0000313" key="3">
    <source>
        <dbReference type="Proteomes" id="UP000199155"/>
    </source>
</evidence>
<sequence>MKAWRLLALLPVVLAGGCGDGTRTCTLIGGDSGVTLRWETADFAGRAQDGSGTLRLRACAGEVCEERSVAANDPDPLPWMSVELDEDIGEVTVPVRFTITADGEELFDDRAEVKLRKSTPNGEGCSPTLYQGGLTADPERGLVAG</sequence>
<gene>
    <name evidence="2" type="ORF">SAMN05421806_10585</name>
</gene>
<evidence type="ECO:0008006" key="4">
    <source>
        <dbReference type="Google" id="ProtNLM"/>
    </source>
</evidence>
<dbReference type="Proteomes" id="UP000199155">
    <property type="component" value="Unassembled WGS sequence"/>
</dbReference>
<dbReference type="OrthoDB" id="4316317at2"/>
<reference evidence="2 3" key="1">
    <citation type="submission" date="2016-10" db="EMBL/GenBank/DDBJ databases">
        <authorList>
            <person name="de Groot N.N."/>
        </authorList>
    </citation>
    <scope>NUCLEOTIDE SEQUENCE [LARGE SCALE GENOMIC DNA]</scope>
    <source>
        <strain evidence="2 3">CGMCC 4.5727</strain>
    </source>
</reference>
<evidence type="ECO:0000256" key="1">
    <source>
        <dbReference type="SAM" id="MobiDB-lite"/>
    </source>
</evidence>
<keyword evidence="3" id="KW-1185">Reference proteome</keyword>